<keyword evidence="1" id="KW-0808">Transferase</keyword>
<dbReference type="GO" id="GO:0016740">
    <property type="term" value="F:transferase activity"/>
    <property type="evidence" value="ECO:0007669"/>
    <property type="project" value="UniProtKB-KW"/>
</dbReference>
<dbReference type="Gene3D" id="3.10.110.10">
    <property type="entry name" value="Ubiquitin Conjugating Enzyme"/>
    <property type="match status" value="1"/>
</dbReference>
<dbReference type="InterPro" id="IPR023313">
    <property type="entry name" value="UBQ-conjugating_AS"/>
</dbReference>
<evidence type="ECO:0000313" key="7">
    <source>
        <dbReference type="Proteomes" id="UP000022910"/>
    </source>
</evidence>
<dbReference type="Pfam" id="PF00179">
    <property type="entry name" value="UQ_con"/>
    <property type="match status" value="1"/>
</dbReference>
<gene>
    <name evidence="6" type="ORF">RirG_257470</name>
</gene>
<dbReference type="InterPro" id="IPR016135">
    <property type="entry name" value="UBQ-conjugating_enzyme/RWD"/>
</dbReference>
<keyword evidence="4" id="KW-0067">ATP-binding</keyword>
<dbReference type="InterPro" id="IPR000608">
    <property type="entry name" value="UBC"/>
</dbReference>
<dbReference type="PANTHER" id="PTHR24067">
    <property type="entry name" value="UBIQUITIN-CONJUGATING ENZYME E2"/>
    <property type="match status" value="1"/>
</dbReference>
<dbReference type="PROSITE" id="PS00183">
    <property type="entry name" value="UBC_1"/>
    <property type="match status" value="1"/>
</dbReference>
<dbReference type="PROSITE" id="PS50127">
    <property type="entry name" value="UBC_2"/>
    <property type="match status" value="1"/>
</dbReference>
<feature type="domain" description="UBC core" evidence="5">
    <location>
        <begin position="1"/>
        <end position="125"/>
    </location>
</feature>
<evidence type="ECO:0000256" key="1">
    <source>
        <dbReference type="ARBA" id="ARBA00022679"/>
    </source>
</evidence>
<evidence type="ECO:0000256" key="2">
    <source>
        <dbReference type="ARBA" id="ARBA00022786"/>
    </source>
</evidence>
<evidence type="ECO:0000256" key="3">
    <source>
        <dbReference type="PROSITE-ProRule" id="PRU10133"/>
    </source>
</evidence>
<sequence>MIIGPPDTLYEGGFFKARMTFPKDYPLMPPKLRFISEMWHPNVYPDGEVCISILHPPGEDKYGYEDAGERWMPVHTVETILLSVISMLSTPNDESPANIEAAKDWREDYPAFKKKVQRIVRRSADML</sequence>
<dbReference type="AlphaFoldDB" id="A0A015IDE9"/>
<dbReference type="GO" id="GO:0005524">
    <property type="term" value="F:ATP binding"/>
    <property type="evidence" value="ECO:0007669"/>
    <property type="project" value="UniProtKB-UniRule"/>
</dbReference>
<name>A0A015IDE9_RHIIW</name>
<dbReference type="CDD" id="cd23795">
    <property type="entry name" value="UBCc_UBE2G1"/>
    <property type="match status" value="1"/>
</dbReference>
<accession>A0A015IDE9</accession>
<dbReference type="SUPFAM" id="SSF54495">
    <property type="entry name" value="UBC-like"/>
    <property type="match status" value="1"/>
</dbReference>
<dbReference type="OMA" id="MFEWEVM"/>
<evidence type="ECO:0000259" key="5">
    <source>
        <dbReference type="PROSITE" id="PS50127"/>
    </source>
</evidence>
<protein>
    <submittedName>
        <fullName evidence="6">E2 ubiquitin-conjugating protein UBC7</fullName>
    </submittedName>
</protein>
<keyword evidence="4" id="KW-0547">Nucleotide-binding</keyword>
<reference evidence="6 7" key="1">
    <citation type="submission" date="2014-02" db="EMBL/GenBank/DDBJ databases">
        <title>Single nucleus genome sequencing reveals high similarity among nuclei of an endomycorrhizal fungus.</title>
        <authorList>
            <person name="Lin K."/>
            <person name="Geurts R."/>
            <person name="Zhang Z."/>
            <person name="Limpens E."/>
            <person name="Saunders D.G."/>
            <person name="Mu D."/>
            <person name="Pang E."/>
            <person name="Cao H."/>
            <person name="Cha H."/>
            <person name="Lin T."/>
            <person name="Zhou Q."/>
            <person name="Shang Y."/>
            <person name="Li Y."/>
            <person name="Ivanov S."/>
            <person name="Sharma T."/>
            <person name="Velzen R.V."/>
            <person name="Ruijter N.D."/>
            <person name="Aanen D.K."/>
            <person name="Win J."/>
            <person name="Kamoun S."/>
            <person name="Bisseling T."/>
            <person name="Huang S."/>
        </authorList>
    </citation>
    <scope>NUCLEOTIDE SEQUENCE [LARGE SCALE GENOMIC DNA]</scope>
    <source>
        <strain evidence="7">DAOM197198w</strain>
    </source>
</reference>
<dbReference type="HOGENOM" id="CLU_030988_10_3_1"/>
<keyword evidence="2 4" id="KW-0833">Ubl conjugation pathway</keyword>
<dbReference type="EMBL" id="JEMT01029519">
    <property type="protein sequence ID" value="EXX51945.1"/>
    <property type="molecule type" value="Genomic_DNA"/>
</dbReference>
<dbReference type="SMART" id="SM00212">
    <property type="entry name" value="UBCc"/>
    <property type="match status" value="1"/>
</dbReference>
<organism evidence="6 7">
    <name type="scientific">Rhizophagus irregularis (strain DAOM 197198w)</name>
    <name type="common">Glomus intraradices</name>
    <dbReference type="NCBI Taxonomy" id="1432141"/>
    <lineage>
        <taxon>Eukaryota</taxon>
        <taxon>Fungi</taxon>
        <taxon>Fungi incertae sedis</taxon>
        <taxon>Mucoromycota</taxon>
        <taxon>Glomeromycotina</taxon>
        <taxon>Glomeromycetes</taxon>
        <taxon>Glomerales</taxon>
        <taxon>Glomeraceae</taxon>
        <taxon>Rhizophagus</taxon>
    </lineage>
</organism>
<keyword evidence="7" id="KW-1185">Reference proteome</keyword>
<dbReference type="InterPro" id="IPR050113">
    <property type="entry name" value="Ub_conjugating_enzyme"/>
</dbReference>
<dbReference type="FunFam" id="3.10.110.10:FF:000051">
    <property type="entry name" value="ubiquitin-conjugating enzyme E2 R2-like"/>
    <property type="match status" value="1"/>
</dbReference>
<dbReference type="Proteomes" id="UP000022910">
    <property type="component" value="Unassembled WGS sequence"/>
</dbReference>
<comment type="caution">
    <text evidence="6">The sequence shown here is derived from an EMBL/GenBank/DDBJ whole genome shotgun (WGS) entry which is preliminary data.</text>
</comment>
<evidence type="ECO:0000256" key="4">
    <source>
        <dbReference type="RuleBase" id="RU362109"/>
    </source>
</evidence>
<comment type="similarity">
    <text evidence="4">Belongs to the ubiquitin-conjugating enzyme family.</text>
</comment>
<feature type="active site" description="Glycyl thioester intermediate" evidence="3">
    <location>
        <position position="50"/>
    </location>
</feature>
<evidence type="ECO:0000313" key="6">
    <source>
        <dbReference type="EMBL" id="EXX51945.1"/>
    </source>
</evidence>
<proteinExistence type="inferred from homology"/>